<dbReference type="Proteomes" id="UP000054815">
    <property type="component" value="Unassembled WGS sequence"/>
</dbReference>
<comment type="caution">
    <text evidence="1">The sequence shown here is derived from an EMBL/GenBank/DDBJ whole genome shotgun (WGS) entry which is preliminary data.</text>
</comment>
<dbReference type="EMBL" id="JYDU01000026">
    <property type="protein sequence ID" value="KRX97959.1"/>
    <property type="molecule type" value="Genomic_DNA"/>
</dbReference>
<sequence length="89" mass="10464">MAAFEKDSLKRKADIFLPGFVAQTALAYFSREIADQTFVRCIAPSRKAVKACCPDHCTVEMKFFDFSICAMNKRHWRHKEYYNMVFNDR</sequence>
<protein>
    <submittedName>
        <fullName evidence="1">Uncharacterized protein</fullName>
    </submittedName>
</protein>
<evidence type="ECO:0000313" key="1">
    <source>
        <dbReference type="EMBL" id="KRX97959.1"/>
    </source>
</evidence>
<name>A0A0V0YCX3_TRIPS</name>
<organism evidence="1 2">
    <name type="scientific">Trichinella pseudospiralis</name>
    <name type="common">Parasitic roundworm</name>
    <dbReference type="NCBI Taxonomy" id="6337"/>
    <lineage>
        <taxon>Eukaryota</taxon>
        <taxon>Metazoa</taxon>
        <taxon>Ecdysozoa</taxon>
        <taxon>Nematoda</taxon>
        <taxon>Enoplea</taxon>
        <taxon>Dorylaimia</taxon>
        <taxon>Trichinellida</taxon>
        <taxon>Trichinellidae</taxon>
        <taxon>Trichinella</taxon>
    </lineage>
</organism>
<evidence type="ECO:0000313" key="2">
    <source>
        <dbReference type="Proteomes" id="UP000054815"/>
    </source>
</evidence>
<accession>A0A0V0YCX3</accession>
<dbReference type="AlphaFoldDB" id="A0A0V0YCX3"/>
<reference evidence="1 2" key="1">
    <citation type="submission" date="2015-01" db="EMBL/GenBank/DDBJ databases">
        <title>Evolution of Trichinella species and genotypes.</title>
        <authorList>
            <person name="Korhonen P.K."/>
            <person name="Edoardo P."/>
            <person name="Giuseppe L.R."/>
            <person name="Gasser R.B."/>
        </authorList>
    </citation>
    <scope>NUCLEOTIDE SEQUENCE [LARGE SCALE GENOMIC DNA]</scope>
    <source>
        <strain evidence="1">ISS141</strain>
    </source>
</reference>
<gene>
    <name evidence="1" type="ORF">T4E_8039</name>
</gene>
<proteinExistence type="predicted"/>